<dbReference type="Proteomes" id="UP000036700">
    <property type="component" value="Chromosome"/>
</dbReference>
<dbReference type="FunFam" id="1.10.10.10:FF:000001">
    <property type="entry name" value="LysR family transcriptional regulator"/>
    <property type="match status" value="1"/>
</dbReference>
<name>A0A0G3ETZ4_9BURK</name>
<dbReference type="PROSITE" id="PS50931">
    <property type="entry name" value="HTH_LYSR"/>
    <property type="match status" value="1"/>
</dbReference>
<dbReference type="PANTHER" id="PTHR30419:SF14">
    <property type="entry name" value="LYSR FAMILY TRANSCRIPTIONAL REGULATOR"/>
    <property type="match status" value="1"/>
</dbReference>
<dbReference type="InterPro" id="IPR036388">
    <property type="entry name" value="WH-like_DNA-bd_sf"/>
</dbReference>
<dbReference type="STRING" id="445709.ABW99_15900"/>
<feature type="domain" description="HTH lysR-type" evidence="5">
    <location>
        <begin position="3"/>
        <end position="60"/>
    </location>
</feature>
<evidence type="ECO:0000313" key="6">
    <source>
        <dbReference type="EMBL" id="AKJ69474.1"/>
    </source>
</evidence>
<dbReference type="SUPFAM" id="SSF46785">
    <property type="entry name" value="Winged helix' DNA-binding domain"/>
    <property type="match status" value="1"/>
</dbReference>
<dbReference type="InterPro" id="IPR036390">
    <property type="entry name" value="WH_DNA-bd_sf"/>
</dbReference>
<dbReference type="Gene3D" id="1.10.10.10">
    <property type="entry name" value="Winged helix-like DNA-binding domain superfamily/Winged helix DNA-binding domain"/>
    <property type="match status" value="1"/>
</dbReference>
<dbReference type="PRINTS" id="PR00039">
    <property type="entry name" value="HTHLYSR"/>
</dbReference>
<dbReference type="OrthoDB" id="8437302at2"/>
<dbReference type="KEGG" id="ptx:ABW99_15900"/>
<dbReference type="GO" id="GO:0003677">
    <property type="term" value="F:DNA binding"/>
    <property type="evidence" value="ECO:0007669"/>
    <property type="project" value="UniProtKB-KW"/>
</dbReference>
<dbReference type="Pfam" id="PF00126">
    <property type="entry name" value="HTH_1"/>
    <property type="match status" value="1"/>
</dbReference>
<organism evidence="6 7">
    <name type="scientific">Pandoraea thiooxydans</name>
    <dbReference type="NCBI Taxonomy" id="445709"/>
    <lineage>
        <taxon>Bacteria</taxon>
        <taxon>Pseudomonadati</taxon>
        <taxon>Pseudomonadota</taxon>
        <taxon>Betaproteobacteria</taxon>
        <taxon>Burkholderiales</taxon>
        <taxon>Burkholderiaceae</taxon>
        <taxon>Pandoraea</taxon>
    </lineage>
</organism>
<comment type="similarity">
    <text evidence="1">Belongs to the LysR transcriptional regulatory family.</text>
</comment>
<dbReference type="CDD" id="cd08440">
    <property type="entry name" value="PBP2_LTTR_like_4"/>
    <property type="match status" value="1"/>
</dbReference>
<evidence type="ECO:0000259" key="5">
    <source>
        <dbReference type="PROSITE" id="PS50931"/>
    </source>
</evidence>
<protein>
    <recommendedName>
        <fullName evidence="5">HTH lysR-type domain-containing protein</fullName>
    </recommendedName>
</protein>
<dbReference type="Gene3D" id="3.40.190.290">
    <property type="match status" value="1"/>
</dbReference>
<proteinExistence type="inferred from homology"/>
<reference evidence="7" key="1">
    <citation type="submission" date="2015-06" db="EMBL/GenBank/DDBJ databases">
        <authorList>
            <person name="Lim Y.L."/>
            <person name="Ee R."/>
            <person name="Yong D."/>
            <person name="How K.Y."/>
            <person name="Yin W.F."/>
            <person name="Chan K.G."/>
        </authorList>
    </citation>
    <scope>NUCLEOTIDE SEQUENCE [LARGE SCALE GENOMIC DNA]</scope>
    <source>
        <strain evidence="7">DSM 25325</strain>
    </source>
</reference>
<dbReference type="InterPro" id="IPR050950">
    <property type="entry name" value="HTH-type_LysR_regulators"/>
</dbReference>
<dbReference type="Pfam" id="PF03466">
    <property type="entry name" value="LysR_substrate"/>
    <property type="match status" value="1"/>
</dbReference>
<keyword evidence="7" id="KW-1185">Reference proteome</keyword>
<accession>A0A0G3ETZ4</accession>
<dbReference type="GO" id="GO:0005829">
    <property type="term" value="C:cytosol"/>
    <property type="evidence" value="ECO:0007669"/>
    <property type="project" value="TreeGrafter"/>
</dbReference>
<keyword evidence="2" id="KW-0805">Transcription regulation</keyword>
<evidence type="ECO:0000256" key="2">
    <source>
        <dbReference type="ARBA" id="ARBA00023015"/>
    </source>
</evidence>
<dbReference type="InterPro" id="IPR005119">
    <property type="entry name" value="LysR_subst-bd"/>
</dbReference>
<dbReference type="PATRIC" id="fig|445709.3.peg.3366"/>
<evidence type="ECO:0000256" key="4">
    <source>
        <dbReference type="ARBA" id="ARBA00023163"/>
    </source>
</evidence>
<dbReference type="SUPFAM" id="SSF53850">
    <property type="entry name" value="Periplasmic binding protein-like II"/>
    <property type="match status" value="1"/>
</dbReference>
<keyword evidence="3" id="KW-0238">DNA-binding</keyword>
<dbReference type="EMBL" id="CP011568">
    <property type="protein sequence ID" value="AKJ69474.1"/>
    <property type="molecule type" value="Genomic_DNA"/>
</dbReference>
<evidence type="ECO:0000256" key="3">
    <source>
        <dbReference type="ARBA" id="ARBA00023125"/>
    </source>
</evidence>
<gene>
    <name evidence="6" type="ORF">ABW99_15900</name>
</gene>
<keyword evidence="4" id="KW-0804">Transcription</keyword>
<evidence type="ECO:0000256" key="1">
    <source>
        <dbReference type="ARBA" id="ARBA00009437"/>
    </source>
</evidence>
<dbReference type="RefSeq" id="WP_047215389.1">
    <property type="nucleotide sequence ID" value="NZ_CP011568.3"/>
</dbReference>
<dbReference type="InterPro" id="IPR000847">
    <property type="entry name" value="LysR_HTH_N"/>
</dbReference>
<dbReference type="GO" id="GO:0003700">
    <property type="term" value="F:DNA-binding transcription factor activity"/>
    <property type="evidence" value="ECO:0007669"/>
    <property type="project" value="InterPro"/>
</dbReference>
<dbReference type="AlphaFoldDB" id="A0A0G3ETZ4"/>
<sequence>MNITFRQLRAFLAVANLGGFTRAADRIGLSQSATSITVRELEDELGVRLLDRTTRQVRLTDAGAMLAATGTRLMSELDACLHEIHDIGAQRKGRVLVACVPSVASSLMPAWLLAAQQRLPNVQVVLYDDSATEVIRRVQLGEIEIGIAGGVEPAPGLHYCALRSDPMHLVCPRDHPLARKRMVRWTDLAGQKVVMLGSTSGSHEMIRQHLEKQKIAVEIVLELAQPNSVLSMVDAGMGLSIMPSLAASSKQHPNLVAKRLGPPELRRAIIAMRREDRSLSPAAQALWDLIQELAIEPD</sequence>
<dbReference type="PANTHER" id="PTHR30419">
    <property type="entry name" value="HTH-TYPE TRANSCRIPTIONAL REGULATOR YBHD"/>
    <property type="match status" value="1"/>
</dbReference>
<evidence type="ECO:0000313" key="7">
    <source>
        <dbReference type="Proteomes" id="UP000036700"/>
    </source>
</evidence>